<organism evidence="2 3">
    <name type="scientific">Strigamia maritima</name>
    <name type="common">European centipede</name>
    <name type="synonym">Geophilus maritimus</name>
    <dbReference type="NCBI Taxonomy" id="126957"/>
    <lineage>
        <taxon>Eukaryota</taxon>
        <taxon>Metazoa</taxon>
        <taxon>Ecdysozoa</taxon>
        <taxon>Arthropoda</taxon>
        <taxon>Myriapoda</taxon>
        <taxon>Chilopoda</taxon>
        <taxon>Pleurostigmophora</taxon>
        <taxon>Geophilomorpha</taxon>
        <taxon>Linotaeniidae</taxon>
        <taxon>Strigamia</taxon>
    </lineage>
</organism>
<accession>T1IQ16</accession>
<protein>
    <submittedName>
        <fullName evidence="2">Uncharacterized protein</fullName>
    </submittedName>
</protein>
<keyword evidence="3" id="KW-1185">Reference proteome</keyword>
<evidence type="ECO:0000313" key="2">
    <source>
        <dbReference type="EnsemblMetazoa" id="SMAR003123-PA"/>
    </source>
</evidence>
<proteinExistence type="predicted"/>
<name>T1IQ16_STRMM</name>
<dbReference type="EnsemblMetazoa" id="SMAR003123-RA">
    <property type="protein sequence ID" value="SMAR003123-PA"/>
    <property type="gene ID" value="SMAR003123"/>
</dbReference>
<dbReference type="AlphaFoldDB" id="T1IQ16"/>
<feature type="chain" id="PRO_5004589951" evidence="1">
    <location>
        <begin position="19"/>
        <end position="82"/>
    </location>
</feature>
<evidence type="ECO:0000313" key="3">
    <source>
        <dbReference type="Proteomes" id="UP000014500"/>
    </source>
</evidence>
<sequence length="82" mass="9415">MKLLLVLISILTWSSVLGFLPFCGKYSYCFPFIPNNCDNVSKIEKQDLTCQFHGFFSSCCKPDFTVDEEWKEQLDKTCSGTK</sequence>
<dbReference type="HOGENOM" id="CLU_2561171_0_0_1"/>
<evidence type="ECO:0000256" key="1">
    <source>
        <dbReference type="SAM" id="SignalP"/>
    </source>
</evidence>
<reference evidence="3" key="1">
    <citation type="submission" date="2011-05" db="EMBL/GenBank/DDBJ databases">
        <authorList>
            <person name="Richards S.R."/>
            <person name="Qu J."/>
            <person name="Jiang H."/>
            <person name="Jhangiani S.N."/>
            <person name="Agravi P."/>
            <person name="Goodspeed R."/>
            <person name="Gross S."/>
            <person name="Mandapat C."/>
            <person name="Jackson L."/>
            <person name="Mathew T."/>
            <person name="Pu L."/>
            <person name="Thornton R."/>
            <person name="Saada N."/>
            <person name="Wilczek-Boney K.B."/>
            <person name="Lee S."/>
            <person name="Kovar C."/>
            <person name="Wu Y."/>
            <person name="Scherer S.E."/>
            <person name="Worley K.C."/>
            <person name="Muzny D.M."/>
            <person name="Gibbs R."/>
        </authorList>
    </citation>
    <scope>NUCLEOTIDE SEQUENCE</scope>
    <source>
        <strain evidence="3">Brora</strain>
    </source>
</reference>
<keyword evidence="1" id="KW-0732">Signal</keyword>
<reference evidence="2" key="2">
    <citation type="submission" date="2015-02" db="UniProtKB">
        <authorList>
            <consortium name="EnsemblMetazoa"/>
        </authorList>
    </citation>
    <scope>IDENTIFICATION</scope>
</reference>
<dbReference type="Proteomes" id="UP000014500">
    <property type="component" value="Unassembled WGS sequence"/>
</dbReference>
<dbReference type="EMBL" id="JH431273">
    <property type="status" value="NOT_ANNOTATED_CDS"/>
    <property type="molecule type" value="Genomic_DNA"/>
</dbReference>
<feature type="signal peptide" evidence="1">
    <location>
        <begin position="1"/>
        <end position="18"/>
    </location>
</feature>